<dbReference type="Proteomes" id="UP000318521">
    <property type="component" value="Unassembled WGS sequence"/>
</dbReference>
<feature type="transmembrane region" description="Helical" evidence="8">
    <location>
        <begin position="224"/>
        <end position="244"/>
    </location>
</feature>
<comment type="caution">
    <text evidence="9">The sequence shown here is derived from an EMBL/GenBank/DDBJ whole genome shotgun (WGS) entry which is preliminary data.</text>
</comment>
<dbReference type="InterPro" id="IPR004761">
    <property type="entry name" value="Spore_GerAB"/>
</dbReference>
<evidence type="ECO:0000313" key="9">
    <source>
        <dbReference type="EMBL" id="TSB47360.1"/>
    </source>
</evidence>
<keyword evidence="5 8" id="KW-0812">Transmembrane</keyword>
<evidence type="ECO:0000256" key="4">
    <source>
        <dbReference type="ARBA" id="ARBA00022544"/>
    </source>
</evidence>
<dbReference type="Pfam" id="PF03845">
    <property type="entry name" value="Spore_permease"/>
    <property type="match status" value="1"/>
</dbReference>
<keyword evidence="10" id="KW-1185">Reference proteome</keyword>
<reference evidence="9 10" key="1">
    <citation type="submission" date="2019-07" db="EMBL/GenBank/DDBJ databases">
        <authorList>
            <person name="Park Y.J."/>
            <person name="Jeong S.E."/>
            <person name="Jung H.S."/>
        </authorList>
    </citation>
    <scope>NUCLEOTIDE SEQUENCE [LARGE SCALE GENOMIC DNA]</scope>
    <source>
        <strain evidence="10">P16(2019)</strain>
    </source>
</reference>
<evidence type="ECO:0000256" key="1">
    <source>
        <dbReference type="ARBA" id="ARBA00004141"/>
    </source>
</evidence>
<dbReference type="EMBL" id="VLXZ01000003">
    <property type="protein sequence ID" value="TSB47360.1"/>
    <property type="molecule type" value="Genomic_DNA"/>
</dbReference>
<evidence type="ECO:0000256" key="6">
    <source>
        <dbReference type="ARBA" id="ARBA00022989"/>
    </source>
</evidence>
<keyword evidence="7 8" id="KW-0472">Membrane</keyword>
<dbReference type="PANTHER" id="PTHR34975">
    <property type="entry name" value="SPORE GERMINATION PROTEIN A2"/>
    <property type="match status" value="1"/>
</dbReference>
<feature type="transmembrane region" description="Helical" evidence="8">
    <location>
        <begin position="273"/>
        <end position="298"/>
    </location>
</feature>
<dbReference type="RefSeq" id="WP_143847859.1">
    <property type="nucleotide sequence ID" value="NZ_VLXZ01000003.1"/>
</dbReference>
<feature type="transmembrane region" description="Helical" evidence="8">
    <location>
        <begin position="123"/>
        <end position="140"/>
    </location>
</feature>
<evidence type="ECO:0000313" key="10">
    <source>
        <dbReference type="Proteomes" id="UP000318521"/>
    </source>
</evidence>
<proteinExistence type="inferred from homology"/>
<evidence type="ECO:0000256" key="3">
    <source>
        <dbReference type="ARBA" id="ARBA00022448"/>
    </source>
</evidence>
<keyword evidence="6 8" id="KW-1133">Transmembrane helix</keyword>
<keyword evidence="3" id="KW-0813">Transport</keyword>
<feature type="transmembrane region" description="Helical" evidence="8">
    <location>
        <begin position="14"/>
        <end position="35"/>
    </location>
</feature>
<feature type="transmembrane region" description="Helical" evidence="8">
    <location>
        <begin position="310"/>
        <end position="327"/>
    </location>
</feature>
<evidence type="ECO:0000256" key="8">
    <source>
        <dbReference type="SAM" id="Phobius"/>
    </source>
</evidence>
<evidence type="ECO:0000256" key="7">
    <source>
        <dbReference type="ARBA" id="ARBA00023136"/>
    </source>
</evidence>
<dbReference type="GO" id="GO:0009847">
    <property type="term" value="P:spore germination"/>
    <property type="evidence" value="ECO:0007669"/>
    <property type="project" value="InterPro"/>
</dbReference>
<comment type="similarity">
    <text evidence="2">Belongs to the amino acid-polyamine-organocation (APC) superfamily. Spore germination protein (SGP) (TC 2.A.3.9) family.</text>
</comment>
<sequence>MIPHQNTPSKSRQLSPFFSFFMTTGVQISVGILGFERILTKYSGHDAWISVVFVGLAVHFFMWLSYQMLNHYQGDLVDVHTQTFGAFVGTLLNIYFLWYYSLLVFTVISTYIEVIQIWMFPDVKAWVLSLLLLVVSYAYVTKGLRVVLGLAVISLLITLPLLFANYFTLPDTHPDNILPVFDHSLKDILAGSKAMTLNILGFCVLFMCYPFFRKAPLSQKWSHLGIAFNMSLYLLAILLTTIYFSEDQLEQTVWATITLWKVVDLSVVERFEYIGVSIWLFVVLPSICLLLWSASRLLKRMLPWNQRQRTGLRIISLLLFGGSFFVVGREGVEALNDFTAKVGFYTIYGYIPILYLAFRIRVFWNKRRSG</sequence>
<dbReference type="PANTHER" id="PTHR34975:SF2">
    <property type="entry name" value="SPORE GERMINATION PROTEIN A2"/>
    <property type="match status" value="1"/>
</dbReference>
<feature type="transmembrane region" description="Helical" evidence="8">
    <location>
        <begin position="188"/>
        <end position="212"/>
    </location>
</feature>
<feature type="transmembrane region" description="Helical" evidence="8">
    <location>
        <begin position="147"/>
        <end position="168"/>
    </location>
</feature>
<evidence type="ECO:0000256" key="2">
    <source>
        <dbReference type="ARBA" id="ARBA00007998"/>
    </source>
</evidence>
<dbReference type="AlphaFoldDB" id="A0A554A0Y6"/>
<organism evidence="9 10">
    <name type="scientific">Alkalicoccobacillus porphyridii</name>
    <dbReference type="NCBI Taxonomy" id="2597270"/>
    <lineage>
        <taxon>Bacteria</taxon>
        <taxon>Bacillati</taxon>
        <taxon>Bacillota</taxon>
        <taxon>Bacilli</taxon>
        <taxon>Bacillales</taxon>
        <taxon>Bacillaceae</taxon>
        <taxon>Alkalicoccobacillus</taxon>
    </lineage>
</organism>
<evidence type="ECO:0000256" key="5">
    <source>
        <dbReference type="ARBA" id="ARBA00022692"/>
    </source>
</evidence>
<dbReference type="OrthoDB" id="2380240at2"/>
<gene>
    <name evidence="9" type="ORF">FN960_06370</name>
</gene>
<dbReference type="GO" id="GO:0016020">
    <property type="term" value="C:membrane"/>
    <property type="evidence" value="ECO:0007669"/>
    <property type="project" value="UniProtKB-SubCell"/>
</dbReference>
<dbReference type="NCBIfam" id="TIGR00912">
    <property type="entry name" value="2A0309"/>
    <property type="match status" value="1"/>
</dbReference>
<name>A0A554A0Y6_9BACI</name>
<feature type="transmembrane region" description="Helical" evidence="8">
    <location>
        <begin position="87"/>
        <end position="111"/>
    </location>
</feature>
<feature type="transmembrane region" description="Helical" evidence="8">
    <location>
        <begin position="47"/>
        <end position="66"/>
    </location>
</feature>
<comment type="subcellular location">
    <subcellularLocation>
        <location evidence="1">Membrane</location>
        <topology evidence="1">Multi-pass membrane protein</topology>
    </subcellularLocation>
</comment>
<keyword evidence="4" id="KW-0309">Germination</keyword>
<feature type="transmembrane region" description="Helical" evidence="8">
    <location>
        <begin position="347"/>
        <end position="364"/>
    </location>
</feature>
<protein>
    <submittedName>
        <fullName evidence="9">GerAB/ArcD/ProY family transporter</fullName>
    </submittedName>
</protein>
<accession>A0A554A0Y6</accession>